<dbReference type="SUPFAM" id="SSF46785">
    <property type="entry name" value="Winged helix' DNA-binding domain"/>
    <property type="match status" value="1"/>
</dbReference>
<dbReference type="InterPro" id="IPR018309">
    <property type="entry name" value="Tscrpt_reg_PadR_C"/>
</dbReference>
<protein>
    <submittedName>
        <fullName evidence="3">PadR family transcriptional regulator</fullName>
    </submittedName>
</protein>
<dbReference type="Pfam" id="PF03551">
    <property type="entry name" value="PadR"/>
    <property type="match status" value="1"/>
</dbReference>
<name>A0ABV9QH61_9FIRM</name>
<proteinExistence type="predicted"/>
<dbReference type="InterPro" id="IPR036390">
    <property type="entry name" value="WH_DNA-bd_sf"/>
</dbReference>
<evidence type="ECO:0000259" key="2">
    <source>
        <dbReference type="Pfam" id="PF10400"/>
    </source>
</evidence>
<sequence length="194" mass="22782">MEYNSFQRGGIVVLKHGILGLLSYTDMSGYEIREVFRDSLNFFWPVQTSQIYRELNVLEKNNWIVKQTVEQSGKPDKNICSITQKGREELLRWLSDVNVDLDMRSSVLMKTFFMGELEVSKSVEFFKLLNQNYALGLKAIQQTDASIELYGEKMSDKKRALFWKMTADFGKRYAQMYLDWTEHCIALLEEKEEQ</sequence>
<feature type="domain" description="Transcription regulator PadR N-terminal" evidence="1">
    <location>
        <begin position="18"/>
        <end position="90"/>
    </location>
</feature>
<dbReference type="InterPro" id="IPR036388">
    <property type="entry name" value="WH-like_DNA-bd_sf"/>
</dbReference>
<evidence type="ECO:0000313" key="3">
    <source>
        <dbReference type="EMBL" id="MFC4803524.1"/>
    </source>
</evidence>
<organism evidence="3 4">
    <name type="scientific">Filifactor villosus</name>
    <dbReference type="NCBI Taxonomy" id="29374"/>
    <lineage>
        <taxon>Bacteria</taxon>
        <taxon>Bacillati</taxon>
        <taxon>Bacillota</taxon>
        <taxon>Clostridia</taxon>
        <taxon>Peptostreptococcales</taxon>
        <taxon>Filifactoraceae</taxon>
        <taxon>Filifactor</taxon>
    </lineage>
</organism>
<dbReference type="EMBL" id="JBHSHL010000002">
    <property type="protein sequence ID" value="MFC4803524.1"/>
    <property type="molecule type" value="Genomic_DNA"/>
</dbReference>
<reference evidence="4" key="1">
    <citation type="journal article" date="2019" name="Int. J. Syst. Evol. Microbiol.">
        <title>The Global Catalogue of Microorganisms (GCM) 10K type strain sequencing project: providing services to taxonomists for standard genome sequencing and annotation.</title>
        <authorList>
            <consortium name="The Broad Institute Genomics Platform"/>
            <consortium name="The Broad Institute Genome Sequencing Center for Infectious Disease"/>
            <person name="Wu L."/>
            <person name="Ma J."/>
        </authorList>
    </citation>
    <scope>NUCLEOTIDE SEQUENCE [LARGE SCALE GENOMIC DNA]</scope>
    <source>
        <strain evidence="4">CCUG 46385</strain>
    </source>
</reference>
<evidence type="ECO:0000259" key="1">
    <source>
        <dbReference type="Pfam" id="PF03551"/>
    </source>
</evidence>
<dbReference type="PANTHER" id="PTHR43252">
    <property type="entry name" value="TRANSCRIPTIONAL REGULATOR YQJI"/>
    <property type="match status" value="1"/>
</dbReference>
<dbReference type="Proteomes" id="UP001595916">
    <property type="component" value="Unassembled WGS sequence"/>
</dbReference>
<gene>
    <name evidence="3" type="ORF">ACFO4R_00365</name>
</gene>
<dbReference type="Gene3D" id="6.10.140.190">
    <property type="match status" value="1"/>
</dbReference>
<evidence type="ECO:0000313" key="4">
    <source>
        <dbReference type="Proteomes" id="UP001595916"/>
    </source>
</evidence>
<feature type="domain" description="Transcription regulator PadR C-terminal" evidence="2">
    <location>
        <begin position="103"/>
        <end position="189"/>
    </location>
</feature>
<accession>A0ABV9QH61</accession>
<dbReference type="Pfam" id="PF10400">
    <property type="entry name" value="Vir_act_alpha_C"/>
    <property type="match status" value="1"/>
</dbReference>
<dbReference type="InterPro" id="IPR005149">
    <property type="entry name" value="Tscrpt_reg_PadR_N"/>
</dbReference>
<keyword evidence="4" id="KW-1185">Reference proteome</keyword>
<dbReference type="PANTHER" id="PTHR43252:SF6">
    <property type="entry name" value="NEGATIVE TRANSCRIPTION REGULATOR PADR"/>
    <property type="match status" value="1"/>
</dbReference>
<dbReference type="Gene3D" id="1.10.10.10">
    <property type="entry name" value="Winged helix-like DNA-binding domain superfamily/Winged helix DNA-binding domain"/>
    <property type="match status" value="1"/>
</dbReference>
<comment type="caution">
    <text evidence="3">The sequence shown here is derived from an EMBL/GenBank/DDBJ whole genome shotgun (WGS) entry which is preliminary data.</text>
</comment>